<dbReference type="OrthoDB" id="2135706at2"/>
<dbReference type="GO" id="GO:0016747">
    <property type="term" value="F:acyltransferase activity, transferring groups other than amino-acyl groups"/>
    <property type="evidence" value="ECO:0007669"/>
    <property type="project" value="InterPro"/>
</dbReference>
<sequence length="169" mass="18263">MVTIRPAQADETDVLAQIGLAAWRKGIEPLVTAQVAARIDQTNPFLPFLRELGARVLVAEIDGKPAGIGACEHADDTISDIWVAPAFEGRGAGSALIAALETQIAHRGYRDARIHVAAANERALRLYQHLGYRVLWKKVAFDPILETDLEKIGLSKALVHAPVRGSSGR</sequence>
<accession>A0A178YGM0</accession>
<dbReference type="Proteomes" id="UP000078507">
    <property type="component" value="Unassembled WGS sequence"/>
</dbReference>
<dbReference type="Gene3D" id="3.40.630.30">
    <property type="match status" value="1"/>
</dbReference>
<dbReference type="Pfam" id="PF00583">
    <property type="entry name" value="Acetyltransf_1"/>
    <property type="match status" value="1"/>
</dbReference>
<gene>
    <name evidence="4" type="ORF">ATB98_14505</name>
</gene>
<name>A0A178YGM0_SINSA</name>
<dbReference type="SUPFAM" id="SSF55729">
    <property type="entry name" value="Acyl-CoA N-acyltransferases (Nat)"/>
    <property type="match status" value="1"/>
</dbReference>
<dbReference type="PANTHER" id="PTHR43877:SF2">
    <property type="entry name" value="AMINOALKYLPHOSPHONATE N-ACETYLTRANSFERASE-RELATED"/>
    <property type="match status" value="1"/>
</dbReference>
<dbReference type="PANTHER" id="PTHR43877">
    <property type="entry name" value="AMINOALKYLPHOSPHONATE N-ACETYLTRANSFERASE-RELATED-RELATED"/>
    <property type="match status" value="1"/>
</dbReference>
<organism evidence="4 5">
    <name type="scientific">Sinorhizobium saheli</name>
    <dbReference type="NCBI Taxonomy" id="36856"/>
    <lineage>
        <taxon>Bacteria</taxon>
        <taxon>Pseudomonadati</taxon>
        <taxon>Pseudomonadota</taxon>
        <taxon>Alphaproteobacteria</taxon>
        <taxon>Hyphomicrobiales</taxon>
        <taxon>Rhizobiaceae</taxon>
        <taxon>Sinorhizobium/Ensifer group</taxon>
        <taxon>Sinorhizobium</taxon>
    </lineage>
</organism>
<evidence type="ECO:0000256" key="1">
    <source>
        <dbReference type="ARBA" id="ARBA00022679"/>
    </source>
</evidence>
<dbReference type="CDD" id="cd04301">
    <property type="entry name" value="NAT_SF"/>
    <property type="match status" value="1"/>
</dbReference>
<evidence type="ECO:0000313" key="5">
    <source>
        <dbReference type="Proteomes" id="UP000078507"/>
    </source>
</evidence>
<evidence type="ECO:0000259" key="3">
    <source>
        <dbReference type="PROSITE" id="PS51186"/>
    </source>
</evidence>
<dbReference type="STRING" id="36856.ATB98_14505"/>
<keyword evidence="2" id="KW-0012">Acyltransferase</keyword>
<keyword evidence="1 4" id="KW-0808">Transferase</keyword>
<feature type="domain" description="N-acetyltransferase" evidence="3">
    <location>
        <begin position="2"/>
        <end position="150"/>
    </location>
</feature>
<dbReference type="AlphaFoldDB" id="A0A178YGM0"/>
<dbReference type="EMBL" id="LNQB01000068">
    <property type="protein sequence ID" value="OAP46574.1"/>
    <property type="molecule type" value="Genomic_DNA"/>
</dbReference>
<evidence type="ECO:0000313" key="4">
    <source>
        <dbReference type="EMBL" id="OAP46574.1"/>
    </source>
</evidence>
<evidence type="ECO:0000256" key="2">
    <source>
        <dbReference type="ARBA" id="ARBA00023315"/>
    </source>
</evidence>
<dbReference type="InterPro" id="IPR000182">
    <property type="entry name" value="GNAT_dom"/>
</dbReference>
<dbReference type="PROSITE" id="PS51186">
    <property type="entry name" value="GNAT"/>
    <property type="match status" value="1"/>
</dbReference>
<dbReference type="RefSeq" id="WP_066872609.1">
    <property type="nucleotide sequence ID" value="NZ_LNQB01000068.1"/>
</dbReference>
<dbReference type="InterPro" id="IPR016181">
    <property type="entry name" value="Acyl_CoA_acyltransferase"/>
</dbReference>
<reference evidence="4 5" key="1">
    <citation type="submission" date="2015-11" db="EMBL/GenBank/DDBJ databases">
        <title>Ensifer anhuiense sp. nov., an effective nitrogen fixation bacterium with Glycine soja.</title>
        <authorList>
            <person name="Yan H."/>
            <person name="Chen W."/>
        </authorList>
    </citation>
    <scope>NUCLEOTIDE SEQUENCE [LARGE SCALE GENOMIC DNA]</scope>
    <source>
        <strain evidence="4 5">LMG 7837</strain>
    </source>
</reference>
<keyword evidence="5" id="KW-1185">Reference proteome</keyword>
<proteinExistence type="predicted"/>
<dbReference type="InterPro" id="IPR050832">
    <property type="entry name" value="Bact_Acetyltransf"/>
</dbReference>
<protein>
    <submittedName>
        <fullName evidence="4">Acetyltransferase</fullName>
    </submittedName>
</protein>
<comment type="caution">
    <text evidence="4">The sequence shown here is derived from an EMBL/GenBank/DDBJ whole genome shotgun (WGS) entry which is preliminary data.</text>
</comment>